<accession>X1IP39</accession>
<proteinExistence type="predicted"/>
<sequence length="44" mass="4948">MDTVAQRLLEVETITREEFEEMFPTPVEKISGTPIPQSAVPQMA</sequence>
<evidence type="ECO:0000313" key="1">
    <source>
        <dbReference type="EMBL" id="GAH84221.1"/>
    </source>
</evidence>
<comment type="caution">
    <text evidence="1">The sequence shown here is derived from an EMBL/GenBank/DDBJ whole genome shotgun (WGS) entry which is preliminary data.</text>
</comment>
<protein>
    <submittedName>
        <fullName evidence="1">Uncharacterized protein</fullName>
    </submittedName>
</protein>
<reference evidence="1" key="1">
    <citation type="journal article" date="2014" name="Front. Microbiol.">
        <title>High frequency of phylogenetically diverse reductive dehalogenase-homologous genes in deep subseafloor sedimentary metagenomes.</title>
        <authorList>
            <person name="Kawai M."/>
            <person name="Futagami T."/>
            <person name="Toyoda A."/>
            <person name="Takaki Y."/>
            <person name="Nishi S."/>
            <person name="Hori S."/>
            <person name="Arai W."/>
            <person name="Tsubouchi T."/>
            <person name="Morono Y."/>
            <person name="Uchiyama I."/>
            <person name="Ito T."/>
            <person name="Fujiyama A."/>
            <person name="Inagaki F."/>
            <person name="Takami H."/>
        </authorList>
    </citation>
    <scope>NUCLEOTIDE SEQUENCE</scope>
    <source>
        <strain evidence="1">Expedition CK06-06</strain>
    </source>
</reference>
<gene>
    <name evidence="1" type="ORF">S03H2_57820</name>
</gene>
<organism evidence="1">
    <name type="scientific">marine sediment metagenome</name>
    <dbReference type="NCBI Taxonomy" id="412755"/>
    <lineage>
        <taxon>unclassified sequences</taxon>
        <taxon>metagenomes</taxon>
        <taxon>ecological metagenomes</taxon>
    </lineage>
</organism>
<dbReference type="EMBL" id="BARU01037075">
    <property type="protein sequence ID" value="GAH84221.1"/>
    <property type="molecule type" value="Genomic_DNA"/>
</dbReference>
<name>X1IP39_9ZZZZ</name>
<dbReference type="AlphaFoldDB" id="X1IP39"/>